<protein>
    <submittedName>
        <fullName evidence="2">Pyridoxamine 5'-phosphate oxidase</fullName>
    </submittedName>
</protein>
<accession>A0ABX0W6K5</accession>
<feature type="domain" description="Pyridoxamine 5'-phosphate oxidase N-terminal" evidence="1">
    <location>
        <begin position="10"/>
        <end position="129"/>
    </location>
</feature>
<dbReference type="PANTHER" id="PTHR39336:SF1">
    <property type="entry name" value="PYRIDOXAMINE PHOSPHATE OXIDASE FAMILY PROTEIN (AFU_ORTHOLOGUE AFUA_6G11440)"/>
    <property type="match status" value="1"/>
</dbReference>
<organism evidence="2 3">
    <name type="scientific">Parasedimentitalea denitrificans</name>
    <dbReference type="NCBI Taxonomy" id="2211118"/>
    <lineage>
        <taxon>Bacteria</taxon>
        <taxon>Pseudomonadati</taxon>
        <taxon>Pseudomonadota</taxon>
        <taxon>Alphaproteobacteria</taxon>
        <taxon>Rhodobacterales</taxon>
        <taxon>Paracoccaceae</taxon>
        <taxon>Parasedimentitalea</taxon>
    </lineage>
</organism>
<evidence type="ECO:0000313" key="3">
    <source>
        <dbReference type="Proteomes" id="UP001429564"/>
    </source>
</evidence>
<dbReference type="EMBL" id="QHLQ01000008">
    <property type="protein sequence ID" value="NIZ61269.1"/>
    <property type="molecule type" value="Genomic_DNA"/>
</dbReference>
<dbReference type="Gene3D" id="2.30.110.10">
    <property type="entry name" value="Electron Transport, Fmn-binding Protein, Chain A"/>
    <property type="match status" value="1"/>
</dbReference>
<proteinExistence type="predicted"/>
<name>A0ABX0W6K5_9RHOB</name>
<reference evidence="2 3" key="1">
    <citation type="submission" date="2018-05" db="EMBL/GenBank/DDBJ databases">
        <authorList>
            <person name="Zhang Y.-J."/>
        </authorList>
    </citation>
    <scope>NUCLEOTIDE SEQUENCE [LARGE SCALE GENOMIC DNA]</scope>
    <source>
        <strain evidence="2 3">CY04</strain>
    </source>
</reference>
<dbReference type="Pfam" id="PF01243">
    <property type="entry name" value="PNPOx_N"/>
    <property type="match status" value="1"/>
</dbReference>
<dbReference type="RefSeq" id="WP_167683838.1">
    <property type="nucleotide sequence ID" value="NZ_QHLQ01000008.1"/>
</dbReference>
<dbReference type="SUPFAM" id="SSF50475">
    <property type="entry name" value="FMN-binding split barrel"/>
    <property type="match status" value="1"/>
</dbReference>
<dbReference type="Proteomes" id="UP001429564">
    <property type="component" value="Unassembled WGS sequence"/>
</dbReference>
<evidence type="ECO:0000259" key="1">
    <source>
        <dbReference type="Pfam" id="PF01243"/>
    </source>
</evidence>
<keyword evidence="3" id="KW-1185">Reference proteome</keyword>
<dbReference type="PANTHER" id="PTHR39336">
    <property type="entry name" value="PYRIDOXAMINE PHOSPHATE OXIDASE FAMILY PROTEIN (AFU_ORTHOLOGUE AFUA_6G11440)"/>
    <property type="match status" value="1"/>
</dbReference>
<gene>
    <name evidence="2" type="ORF">DL239_09820</name>
</gene>
<dbReference type="InterPro" id="IPR012349">
    <property type="entry name" value="Split_barrel_FMN-bd"/>
</dbReference>
<evidence type="ECO:0000313" key="2">
    <source>
        <dbReference type="EMBL" id="NIZ61269.1"/>
    </source>
</evidence>
<sequence length="182" mass="20136">MPTGKKLNRSLKAFIEKQPLFFVATADQTGRVNLSPKGMDTLRVEGDNRVTWLNLSGSGNETAAHVSATGRMTLMFCAFEGDALILRLYGQAKVFHPRDPEWGDLAAGFPDIAGSRQIFELSIDLIQTSCGTGVPYMDFQKSRAEDELVPFYEEMGTEGVKAYWRRKNMTTVDGAPTGIFDD</sequence>
<dbReference type="InterPro" id="IPR011576">
    <property type="entry name" value="Pyridox_Oxase_N"/>
</dbReference>
<comment type="caution">
    <text evidence="2">The sequence shown here is derived from an EMBL/GenBank/DDBJ whole genome shotgun (WGS) entry which is preliminary data.</text>
</comment>